<dbReference type="PANTHER" id="PTHR47017:SF1">
    <property type="entry name" value="ACYL-COA"/>
    <property type="match status" value="1"/>
</dbReference>
<feature type="compositionally biased region" description="Low complexity" evidence="1">
    <location>
        <begin position="743"/>
        <end position="754"/>
    </location>
</feature>
<dbReference type="AlphaFoldDB" id="A0A250X1W4"/>
<dbReference type="OrthoDB" id="1946at2759"/>
<reference evidence="2 3" key="1">
    <citation type="submission" date="2017-08" db="EMBL/GenBank/DDBJ databases">
        <title>Acidophilic green algal genome provides insights into adaptation to an acidic environment.</title>
        <authorList>
            <person name="Hirooka S."/>
            <person name="Hirose Y."/>
            <person name="Kanesaki Y."/>
            <person name="Higuchi S."/>
            <person name="Fujiwara T."/>
            <person name="Onuma R."/>
            <person name="Era A."/>
            <person name="Ohbayashi R."/>
            <person name="Uzuka A."/>
            <person name="Nozaki H."/>
            <person name="Yoshikawa H."/>
            <person name="Miyagishima S.Y."/>
        </authorList>
    </citation>
    <scope>NUCLEOTIDE SEQUENCE [LARGE SCALE GENOMIC DNA]</scope>
    <source>
        <strain evidence="2 3">NIES-2499</strain>
    </source>
</reference>
<dbReference type="Proteomes" id="UP000232323">
    <property type="component" value="Unassembled WGS sequence"/>
</dbReference>
<organism evidence="2 3">
    <name type="scientific">Chlamydomonas eustigma</name>
    <dbReference type="NCBI Taxonomy" id="1157962"/>
    <lineage>
        <taxon>Eukaryota</taxon>
        <taxon>Viridiplantae</taxon>
        <taxon>Chlorophyta</taxon>
        <taxon>core chlorophytes</taxon>
        <taxon>Chlorophyceae</taxon>
        <taxon>CS clade</taxon>
        <taxon>Chlamydomonadales</taxon>
        <taxon>Chlamydomonadaceae</taxon>
        <taxon>Chlamydomonas</taxon>
    </lineage>
</organism>
<keyword evidence="3" id="KW-1185">Reference proteome</keyword>
<feature type="region of interest" description="Disordered" evidence="1">
    <location>
        <begin position="574"/>
        <end position="614"/>
    </location>
</feature>
<evidence type="ECO:0000313" key="2">
    <source>
        <dbReference type="EMBL" id="GAX77045.1"/>
    </source>
</evidence>
<dbReference type="InterPro" id="IPR007434">
    <property type="entry name" value="FemAB-like"/>
</dbReference>
<name>A0A250X1W4_9CHLO</name>
<dbReference type="InterPro" id="IPR016181">
    <property type="entry name" value="Acyl_CoA_acyltransferase"/>
</dbReference>
<feature type="region of interest" description="Disordered" evidence="1">
    <location>
        <begin position="234"/>
        <end position="295"/>
    </location>
</feature>
<dbReference type="EMBL" id="BEGY01000021">
    <property type="protein sequence ID" value="GAX77045.1"/>
    <property type="molecule type" value="Genomic_DNA"/>
</dbReference>
<feature type="compositionally biased region" description="Polar residues" evidence="1">
    <location>
        <begin position="920"/>
        <end position="947"/>
    </location>
</feature>
<comment type="caution">
    <text evidence="2">The sequence shown here is derived from an EMBL/GenBank/DDBJ whole genome shotgun (WGS) entry which is preliminary data.</text>
</comment>
<sequence length="989" mass="106530">MLLTFSGHKLQKRVVEYLPLKLSKNKQTKLRSSNFRAFCLSASDIEQISGTSAQEAEQIICDVRTSYLSDEVASMHEDEERLEGNHFESGSSCGAENIVSETAESSKNHCRCPPIDDNKGIDIINKDIALATNSNTSEAATSRSESTTSSLSLRSSDLKDNEPQGHQDAEEQAPSPVKGNPLRLSIQMLDSISKISALEWDTIATSALQTNLHESPAVGDDNTSDESRHVSRIAVNAGSRVSSTSSNSSRTEEQQSSSTVSVGDHVIGDDKAAASTSSSRSSLLPSSSPTTSAKTSEVNPFVLHAFLQALEASESVSVASGWLPRHIIVRSMSPASGTEQQGALSAESEVGQDDEGTLLGCCPLYLKSHSYGEFVWDQSWANLSMWQLGKPYYPKLQVCVPFTPCTGPRLMVRGGLDADTRKAVLQAMGRALIQITESMGLSSVHITFNTAEEWATLAEIGFLQRTGIQFHWDNHEYKSFDTFLGDLKQSKRKSIRQERKCISKQGLSVVRLSGSEVTPALWDQFYDFYQSTIDKHMSNAYLTREFFHMLGKTMPERVLLVIAKRVSDAGSKASAESSSCTAASDETSPSTSSTAATDQSGRSDVQDPAEREPRSAYETITGLGARRQDLTSQQAVAIIAVAAGAAAALGYALSMAGHLDNVLADSYGINQAAGGPAASATSAAATGACSALGAALAASWLRFQYRDSYVAASRGQALADASEDERLSHSAAVVPGVDKKKQAGSAAQVSSSSGNDDHVVDSNHNHNEQVVVAAALNLVGSHTIFGRNWGCSEDFKNLHFELCYYQAQDEAIERGLSRVEAGAQGSHKLQRGYLPSLTYSSHYISDPQLRSYVSRFLESERRNMQLELQQLTLESSPYKDDTTLKMFVGKLKDYFRVSATDRSTSENGSNNKDACEEETTISISGSQTHQCSSLGSEGSQGMMTSGLCSAEDQDGAEEVIQLVQNPEDSGEVINVAQNSELGFGEVTKV</sequence>
<accession>A0A250X1W4</accession>
<feature type="compositionally biased region" description="Low complexity" evidence="1">
    <location>
        <begin position="135"/>
        <end position="155"/>
    </location>
</feature>
<evidence type="ECO:0000313" key="3">
    <source>
        <dbReference type="Proteomes" id="UP000232323"/>
    </source>
</evidence>
<dbReference type="Gene3D" id="3.40.630.30">
    <property type="match status" value="1"/>
</dbReference>
<evidence type="ECO:0000256" key="1">
    <source>
        <dbReference type="SAM" id="MobiDB-lite"/>
    </source>
</evidence>
<dbReference type="SUPFAM" id="SSF55729">
    <property type="entry name" value="Acyl-CoA N-acyltransferases (Nat)"/>
    <property type="match status" value="1"/>
</dbReference>
<feature type="region of interest" description="Disordered" evidence="1">
    <location>
        <begin position="901"/>
        <end position="948"/>
    </location>
</feature>
<feature type="region of interest" description="Disordered" evidence="1">
    <location>
        <begin position="135"/>
        <end position="181"/>
    </location>
</feature>
<feature type="region of interest" description="Disordered" evidence="1">
    <location>
        <begin position="738"/>
        <end position="762"/>
    </location>
</feature>
<feature type="compositionally biased region" description="Basic and acidic residues" evidence="1">
    <location>
        <begin position="604"/>
        <end position="614"/>
    </location>
</feature>
<proteinExistence type="predicted"/>
<feature type="compositionally biased region" description="Low complexity" evidence="1">
    <location>
        <begin position="574"/>
        <end position="597"/>
    </location>
</feature>
<feature type="compositionally biased region" description="Polar residues" evidence="1">
    <location>
        <begin position="901"/>
        <end position="912"/>
    </location>
</feature>
<feature type="compositionally biased region" description="Basic and acidic residues" evidence="1">
    <location>
        <begin position="156"/>
        <end position="169"/>
    </location>
</feature>
<dbReference type="Pfam" id="PF04339">
    <property type="entry name" value="FemAB_like"/>
    <property type="match status" value="2"/>
</dbReference>
<protein>
    <submittedName>
        <fullName evidence="2">Uncharacterized protein</fullName>
    </submittedName>
</protein>
<feature type="compositionally biased region" description="Low complexity" evidence="1">
    <location>
        <begin position="273"/>
        <end position="295"/>
    </location>
</feature>
<gene>
    <name evidence="2" type="ORF">CEUSTIGMA_g4492.t1</name>
</gene>
<feature type="compositionally biased region" description="Low complexity" evidence="1">
    <location>
        <begin position="239"/>
        <end position="262"/>
    </location>
</feature>
<dbReference type="PANTHER" id="PTHR47017">
    <property type="entry name" value="ACYL-COA"/>
    <property type="match status" value="1"/>
</dbReference>